<evidence type="ECO:0000256" key="1">
    <source>
        <dbReference type="SAM" id="Phobius"/>
    </source>
</evidence>
<reference evidence="2" key="1">
    <citation type="journal article" date="2021" name="PeerJ">
        <title>Extensive microbial diversity within the chicken gut microbiome revealed by metagenomics and culture.</title>
        <authorList>
            <person name="Gilroy R."/>
            <person name="Ravi A."/>
            <person name="Getino M."/>
            <person name="Pursley I."/>
            <person name="Horton D.L."/>
            <person name="Alikhan N.F."/>
            <person name="Baker D."/>
            <person name="Gharbi K."/>
            <person name="Hall N."/>
            <person name="Watson M."/>
            <person name="Adriaenssens E.M."/>
            <person name="Foster-Nyarko E."/>
            <person name="Jarju S."/>
            <person name="Secka A."/>
            <person name="Antonio M."/>
            <person name="Oren A."/>
            <person name="Chaudhuri R.R."/>
            <person name="La Ragione R."/>
            <person name="Hildebrand F."/>
            <person name="Pallen M.J."/>
        </authorList>
    </citation>
    <scope>NUCLEOTIDE SEQUENCE</scope>
    <source>
        <strain evidence="2">ChiHjej9B8-13557</strain>
    </source>
</reference>
<dbReference type="EMBL" id="DWXX01000037">
    <property type="protein sequence ID" value="HJB58430.1"/>
    <property type="molecule type" value="Genomic_DNA"/>
</dbReference>
<feature type="transmembrane region" description="Helical" evidence="1">
    <location>
        <begin position="80"/>
        <end position="103"/>
    </location>
</feature>
<organism evidence="2 3">
    <name type="scientific">Candidatus Faecalibacterium faecipullorum</name>
    <dbReference type="NCBI Taxonomy" id="2838578"/>
    <lineage>
        <taxon>Bacteria</taxon>
        <taxon>Bacillati</taxon>
        <taxon>Bacillota</taxon>
        <taxon>Clostridia</taxon>
        <taxon>Eubacteriales</taxon>
        <taxon>Oscillospiraceae</taxon>
        <taxon>Faecalibacterium</taxon>
    </lineage>
</organism>
<gene>
    <name evidence="2" type="ORF">H9771_02010</name>
</gene>
<evidence type="ECO:0000313" key="3">
    <source>
        <dbReference type="Proteomes" id="UP000824211"/>
    </source>
</evidence>
<comment type="caution">
    <text evidence="2">The sequence shown here is derived from an EMBL/GenBank/DDBJ whole genome shotgun (WGS) entry which is preliminary data.</text>
</comment>
<reference evidence="2" key="2">
    <citation type="submission" date="2021-04" db="EMBL/GenBank/DDBJ databases">
        <authorList>
            <person name="Gilroy R."/>
        </authorList>
    </citation>
    <scope>NUCLEOTIDE SEQUENCE</scope>
    <source>
        <strain evidence="2">ChiHjej9B8-13557</strain>
    </source>
</reference>
<accession>A0A9D2ME01</accession>
<keyword evidence="1" id="KW-0472">Membrane</keyword>
<keyword evidence="1" id="KW-1133">Transmembrane helix</keyword>
<keyword evidence="1" id="KW-0812">Transmembrane</keyword>
<sequence length="250" mass="27478">TQPRPPKAPAAENGCPARRVGSFTLGLCLIAVGVCFLCYYFVPGFAWLPVVKVGAPLALVALGAETIWCASHQERWKYDFLAVFSCLVMMAGAFCLTLVPLFWQELGPERRAGLDSLTDQYESELYDALDGRVRLHRLDVYADTDFGAEAPQTLDDLGRGDVDLAIRADPYGPYDTGHHGDENIARFAADCYAVTQAVLQLGPIPDHVSFSWRSPDGAYGFDLNLAGRVQLDWTAAQMADQTRVWALEND</sequence>
<dbReference type="Proteomes" id="UP000824211">
    <property type="component" value="Unassembled WGS sequence"/>
</dbReference>
<feature type="transmembrane region" description="Helical" evidence="1">
    <location>
        <begin position="20"/>
        <end position="42"/>
    </location>
</feature>
<feature type="non-terminal residue" evidence="2">
    <location>
        <position position="1"/>
    </location>
</feature>
<proteinExistence type="predicted"/>
<name>A0A9D2ME01_9FIRM</name>
<dbReference type="AlphaFoldDB" id="A0A9D2ME01"/>
<feature type="transmembrane region" description="Helical" evidence="1">
    <location>
        <begin position="48"/>
        <end position="68"/>
    </location>
</feature>
<protein>
    <submittedName>
        <fullName evidence="2">Uncharacterized protein</fullName>
    </submittedName>
</protein>
<evidence type="ECO:0000313" key="2">
    <source>
        <dbReference type="EMBL" id="HJB58430.1"/>
    </source>
</evidence>